<sequence>MKHKLALSLGPILFFWSKKQVLDFYQQMIDQPLNTIYLGESICSRRQEMRFDDWFGLAKDIACAGKKVVFSSQVLLESESDLKRLRKLVDQGVFKVEANDMGAVKLARDHGLTFVAGQTLNIYNEQTLAFFRKLGAVRWVPPIEMPATKLTTILNETTNIDCEVFGWGKLPLAFSSRCFTARYYNLKKDSCEFKCQEHPDAITVNTRDGQSFLTINGIQTMSANCHSLICHYQQMEALGIKLLRLSPQSQHMIEVIQIHHAVINGQLAIGDALTQLKSFAEHALIDGYWQGQPGIAAIEECHYATS</sequence>
<organism evidence="2 3">
    <name type="scientific">Entomomonas moraniae</name>
    <dbReference type="NCBI Taxonomy" id="2213226"/>
    <lineage>
        <taxon>Bacteria</taxon>
        <taxon>Pseudomonadati</taxon>
        <taxon>Pseudomonadota</taxon>
        <taxon>Gammaproteobacteria</taxon>
        <taxon>Pseudomonadales</taxon>
        <taxon>Pseudomonadaceae</taxon>
        <taxon>Entomomonas</taxon>
    </lineage>
</organism>
<dbReference type="UniPathway" id="UPA00232"/>
<dbReference type="GO" id="GO:0006744">
    <property type="term" value="P:ubiquinone biosynthetic process"/>
    <property type="evidence" value="ECO:0007669"/>
    <property type="project" value="UniProtKB-UniRule"/>
</dbReference>
<keyword evidence="1" id="KW-0004">4Fe-4S</keyword>
<keyword evidence="1" id="KW-0831">Ubiquinone biosynthesis</keyword>
<feature type="binding site" evidence="1">
    <location>
        <position position="43"/>
    </location>
    <ligand>
        <name>[4Fe-4S] cluster</name>
        <dbReference type="ChEBI" id="CHEBI:49883"/>
    </ligand>
</feature>
<dbReference type="Pfam" id="PF01136">
    <property type="entry name" value="Peptidase_U32"/>
    <property type="match status" value="1"/>
</dbReference>
<dbReference type="GO" id="GO:0051539">
    <property type="term" value="F:4 iron, 4 sulfur cluster binding"/>
    <property type="evidence" value="ECO:0007669"/>
    <property type="project" value="UniProtKB-UniRule"/>
</dbReference>
<feature type="binding site" evidence="1">
    <location>
        <position position="178"/>
    </location>
    <ligand>
        <name>[4Fe-4S] cluster</name>
        <dbReference type="ChEBI" id="CHEBI:49883"/>
    </ligand>
</feature>
<dbReference type="GO" id="GO:0046872">
    <property type="term" value="F:metal ion binding"/>
    <property type="evidence" value="ECO:0007669"/>
    <property type="project" value="UniProtKB-KW"/>
</dbReference>
<protein>
    <recommendedName>
        <fullName evidence="1">Ubiquinone biosynthesis protein UbiV</fullName>
    </recommendedName>
</protein>
<dbReference type="RefSeq" id="WP_127162665.1">
    <property type="nucleotide sequence ID" value="NZ_CP029822.1"/>
</dbReference>
<keyword evidence="3" id="KW-1185">Reference proteome</keyword>
<keyword evidence="1" id="KW-0411">Iron-sulfur</keyword>
<dbReference type="EMBL" id="CP029822">
    <property type="protein sequence ID" value="AZS50365.1"/>
    <property type="molecule type" value="Genomic_DNA"/>
</dbReference>
<dbReference type="InterPro" id="IPR043693">
    <property type="entry name" value="UbiV"/>
</dbReference>
<feature type="binding site" evidence="1">
    <location>
        <position position="195"/>
    </location>
    <ligand>
        <name>[4Fe-4S] cluster</name>
        <dbReference type="ChEBI" id="CHEBI:49883"/>
    </ligand>
</feature>
<dbReference type="AlphaFoldDB" id="A0A3Q9JIG0"/>
<comment type="similarity">
    <text evidence="1">Belongs to the peptidase U32 family. UbiV subfamily.</text>
</comment>
<dbReference type="NCBIfam" id="NF011991">
    <property type="entry name" value="PRK15447.1"/>
    <property type="match status" value="1"/>
</dbReference>
<accession>A0A3Q9JIG0</accession>
<dbReference type="KEGG" id="emo:DM558_06055"/>
<comment type="subunit">
    <text evidence="1">Forms a heterodimer with UbiU.</text>
</comment>
<comment type="cofactor">
    <cofactor evidence="1">
        <name>[4Fe-4S] cluster</name>
        <dbReference type="ChEBI" id="CHEBI:49883"/>
    </cofactor>
</comment>
<evidence type="ECO:0000313" key="3">
    <source>
        <dbReference type="Proteomes" id="UP000273143"/>
    </source>
</evidence>
<comment type="pathway">
    <text evidence="1">Cofactor biosynthesis; ubiquinone biosynthesis.</text>
</comment>
<proteinExistence type="inferred from homology"/>
<dbReference type="PANTHER" id="PTHR30217">
    <property type="entry name" value="PEPTIDASE U32 FAMILY"/>
    <property type="match status" value="1"/>
</dbReference>
<reference evidence="3" key="1">
    <citation type="submission" date="2018-06" db="EMBL/GenBank/DDBJ databases">
        <title>Complete genome of Pseudomonas insecticola strain QZS01.</title>
        <authorList>
            <person name="Wang J."/>
            <person name="Su Q."/>
        </authorList>
    </citation>
    <scope>NUCLEOTIDE SEQUENCE [LARGE SCALE GENOMIC DNA]</scope>
    <source>
        <strain evidence="3">QZS01</strain>
    </source>
</reference>
<keyword evidence="1" id="KW-0479">Metal-binding</keyword>
<dbReference type="PANTHER" id="PTHR30217:SF11">
    <property type="entry name" value="UBIQUINONE BIOSYNTHESIS PROTEIN UBIV"/>
    <property type="match status" value="1"/>
</dbReference>
<dbReference type="InterPro" id="IPR051454">
    <property type="entry name" value="RNA/ubiquinone_mod_enzymes"/>
</dbReference>
<gene>
    <name evidence="1" type="primary">ubiV</name>
    <name evidence="2" type="ORF">DM558_06055</name>
</gene>
<dbReference type="HAMAP" id="MF_02233">
    <property type="entry name" value="UbiV"/>
    <property type="match status" value="1"/>
</dbReference>
<keyword evidence="1" id="KW-0408">Iron</keyword>
<feature type="binding site" evidence="1">
    <location>
        <position position="191"/>
    </location>
    <ligand>
        <name>[4Fe-4S] cluster</name>
        <dbReference type="ChEBI" id="CHEBI:49883"/>
    </ligand>
</feature>
<dbReference type="Proteomes" id="UP000273143">
    <property type="component" value="Chromosome"/>
</dbReference>
<comment type="function">
    <text evidence="1">Required for O(2)-independent ubiquinone (coenzyme Q) biosynthesis. Together with UbiU, is essential for the C6-hydroxylation reaction in the oxygen-independent ubiquinone biosynthesis pathway.</text>
</comment>
<name>A0A3Q9JIG0_9GAMM</name>
<evidence type="ECO:0000313" key="2">
    <source>
        <dbReference type="EMBL" id="AZS50365.1"/>
    </source>
</evidence>
<evidence type="ECO:0000256" key="1">
    <source>
        <dbReference type="HAMAP-Rule" id="MF_02233"/>
    </source>
</evidence>
<dbReference type="InterPro" id="IPR001539">
    <property type="entry name" value="Peptidase_U32"/>
</dbReference>